<keyword evidence="6" id="KW-1015">Disulfide bond</keyword>
<evidence type="ECO:0000256" key="8">
    <source>
        <dbReference type="RuleBase" id="RU003881"/>
    </source>
</evidence>
<sequence>MAAATKTLKTKLCVIGSGPAAHTAAIYAARAELEPILFEGWMANDIAPGGQLTTTTDVENFPGFPEGILGIELMDNCRKQSLRFGTQIYSETVTKVDFSSNPFKVFTDSMTVLADSVVVATGAVAKRLTFPGSGEADGFWNRGISACAVCDGAAPLFRNKPLAVIGGGDSAMEEANFLTKYGSKVYIIHRRDTFRASKIMQQRVSSNPKIEVIWNSVVKEAYGDANGRALGGLKVHNLVSGKVSDLKVSGLFFAIGHEPATKFLAGQLQLDSDGYVLTKPGTTQTSIRGVFAAGDVQDKKYRQAITAAGTGCMAALDAEHYLQEICSHVSKRAMKENDIAKLVVAFSIIVLFLPRISTIVGLIFFGCISGFGSRCPGLLTVDFEDALNSSSQISVHGWTINTQYYTADVSVSVAHLHEEFSIEALPMFNQLAALVMVFDLNDLSSLVTLQDWVAHVDVQKFDVLLCIGNKVDVVPGHPVHIEYRKLVQKQRHKDSSIDYSDTGEYGIYEIEGSSLLGDEDSSWETRRSCLEWCIERNIEFIEACASNADFDKCLSIDGDIQGVQRLYGALSAHMWPGMILKTGDKITNPSFPKEEELSEEESDFEIDYEILSGGSAEMWDDINFQGCSSNGEGSSIDAGALGNDVDIAEQDQASQSICEPPKAEENHVAVDGDLDQMTNPFVGKHLDLEDLERLMSEIGNVRDSLRLMPDFQRREMAAKLALKMATMFGASSEDDDEETS</sequence>
<dbReference type="InterPro" id="IPR005982">
    <property type="entry name" value="Thioredox_Rdtase"/>
</dbReference>
<keyword evidence="9" id="KW-0472">Membrane</keyword>
<comment type="caution">
    <text evidence="11">The sequence shown here is derived from an EMBL/GenBank/DDBJ whole genome shotgun (WGS) entry which is preliminary data.</text>
</comment>
<evidence type="ECO:0000256" key="1">
    <source>
        <dbReference type="ARBA" id="ARBA00009333"/>
    </source>
</evidence>
<dbReference type="Pfam" id="PF10199">
    <property type="entry name" value="Adaptin_binding"/>
    <property type="match status" value="1"/>
</dbReference>
<evidence type="ECO:0000256" key="2">
    <source>
        <dbReference type="ARBA" id="ARBA00022630"/>
    </source>
</evidence>
<comment type="catalytic activity">
    <reaction evidence="8">
        <text>[thioredoxin]-dithiol + NADP(+) = [thioredoxin]-disulfide + NADPH + H(+)</text>
        <dbReference type="Rhea" id="RHEA:20345"/>
        <dbReference type="Rhea" id="RHEA-COMP:10698"/>
        <dbReference type="Rhea" id="RHEA-COMP:10700"/>
        <dbReference type="ChEBI" id="CHEBI:15378"/>
        <dbReference type="ChEBI" id="CHEBI:29950"/>
        <dbReference type="ChEBI" id="CHEBI:50058"/>
        <dbReference type="ChEBI" id="CHEBI:57783"/>
        <dbReference type="ChEBI" id="CHEBI:58349"/>
        <dbReference type="EC" id="1.8.1.9"/>
    </reaction>
</comment>
<dbReference type="InterPro" id="IPR050097">
    <property type="entry name" value="Ferredoxin-NADP_redctase_2"/>
</dbReference>
<feature type="non-terminal residue" evidence="11">
    <location>
        <position position="1"/>
    </location>
</feature>
<evidence type="ECO:0000256" key="7">
    <source>
        <dbReference type="ARBA" id="ARBA00023284"/>
    </source>
</evidence>
<evidence type="ECO:0000313" key="11">
    <source>
        <dbReference type="EMBL" id="KAG6577825.1"/>
    </source>
</evidence>
<dbReference type="PROSITE" id="PS00573">
    <property type="entry name" value="PYRIDINE_REDOX_2"/>
    <property type="match status" value="1"/>
</dbReference>
<dbReference type="GO" id="GO:0019430">
    <property type="term" value="P:removal of superoxide radicals"/>
    <property type="evidence" value="ECO:0007669"/>
    <property type="project" value="InterPro"/>
</dbReference>
<evidence type="ECO:0000256" key="4">
    <source>
        <dbReference type="ARBA" id="ARBA00022857"/>
    </source>
</evidence>
<feature type="domain" description="FAD/NAD(P)-binding" evidence="10">
    <location>
        <begin position="11"/>
        <end position="311"/>
    </location>
</feature>
<evidence type="ECO:0000256" key="3">
    <source>
        <dbReference type="ARBA" id="ARBA00022827"/>
    </source>
</evidence>
<feature type="transmembrane region" description="Helical" evidence="9">
    <location>
        <begin position="342"/>
        <end position="365"/>
    </location>
</feature>
<organism evidence="11 12">
    <name type="scientific">Cucurbita argyrosperma subsp. sororia</name>
    <dbReference type="NCBI Taxonomy" id="37648"/>
    <lineage>
        <taxon>Eukaryota</taxon>
        <taxon>Viridiplantae</taxon>
        <taxon>Streptophyta</taxon>
        <taxon>Embryophyta</taxon>
        <taxon>Tracheophyta</taxon>
        <taxon>Spermatophyta</taxon>
        <taxon>Magnoliopsida</taxon>
        <taxon>eudicotyledons</taxon>
        <taxon>Gunneridae</taxon>
        <taxon>Pentapetalae</taxon>
        <taxon>rosids</taxon>
        <taxon>fabids</taxon>
        <taxon>Cucurbitales</taxon>
        <taxon>Cucurbitaceae</taxon>
        <taxon>Cucurbiteae</taxon>
        <taxon>Cucurbita</taxon>
    </lineage>
</organism>
<dbReference type="GO" id="GO:0004791">
    <property type="term" value="F:thioredoxin-disulfide reductase (NADPH) activity"/>
    <property type="evidence" value="ECO:0007669"/>
    <property type="project" value="UniProtKB-EC"/>
</dbReference>
<dbReference type="EMBL" id="JAGKQH010000016">
    <property type="protein sequence ID" value="KAG6577825.1"/>
    <property type="molecule type" value="Genomic_DNA"/>
</dbReference>
<evidence type="ECO:0000259" key="10">
    <source>
        <dbReference type="Pfam" id="PF07992"/>
    </source>
</evidence>
<dbReference type="Proteomes" id="UP000685013">
    <property type="component" value="Chromosome 16"/>
</dbReference>
<dbReference type="FunFam" id="3.50.50.60:FF:000064">
    <property type="entry name" value="Thioredoxin reductase"/>
    <property type="match status" value="1"/>
</dbReference>
<evidence type="ECO:0000256" key="5">
    <source>
        <dbReference type="ARBA" id="ARBA00023002"/>
    </source>
</evidence>
<evidence type="ECO:0000313" key="12">
    <source>
        <dbReference type="Proteomes" id="UP000685013"/>
    </source>
</evidence>
<evidence type="ECO:0000256" key="9">
    <source>
        <dbReference type="SAM" id="Phobius"/>
    </source>
</evidence>
<dbReference type="Pfam" id="PF07992">
    <property type="entry name" value="Pyr_redox_2"/>
    <property type="match status" value="1"/>
</dbReference>
<reference evidence="11 12" key="1">
    <citation type="journal article" date="2021" name="Hortic Res">
        <title>The domestication of Cucurbita argyrosperma as revealed by the genome of its wild relative.</title>
        <authorList>
            <person name="Barrera-Redondo J."/>
            <person name="Sanchez-de la Vega G."/>
            <person name="Aguirre-Liguori J.A."/>
            <person name="Castellanos-Morales G."/>
            <person name="Gutierrez-Guerrero Y.T."/>
            <person name="Aguirre-Dugua X."/>
            <person name="Aguirre-Planter E."/>
            <person name="Tenaillon M.I."/>
            <person name="Lira-Saade R."/>
            <person name="Eguiarte L.E."/>
        </authorList>
    </citation>
    <scope>NUCLEOTIDE SEQUENCE [LARGE SCALE GENOMIC DNA]</scope>
    <source>
        <strain evidence="11">JBR-2021</strain>
    </source>
</reference>
<dbReference type="PANTHER" id="PTHR48105">
    <property type="entry name" value="THIOREDOXIN REDUCTASE 1-RELATED-RELATED"/>
    <property type="match status" value="1"/>
</dbReference>
<protein>
    <recommendedName>
        <fullName evidence="8">Thioredoxin reductase</fullName>
        <ecNumber evidence="8">1.8.1.9</ecNumber>
    </recommendedName>
</protein>
<comment type="similarity">
    <text evidence="1">Belongs to the class-II pyridine nucleotide-disulfide oxidoreductase family.</text>
</comment>
<proteinExistence type="inferred from homology"/>
<dbReference type="InterPro" id="IPR008255">
    <property type="entry name" value="Pyr_nucl-diS_OxRdtase_2_AS"/>
</dbReference>
<dbReference type="GO" id="GO:0005737">
    <property type="term" value="C:cytoplasm"/>
    <property type="evidence" value="ECO:0007669"/>
    <property type="project" value="InterPro"/>
</dbReference>
<keyword evidence="9" id="KW-1133">Transmembrane helix</keyword>
<dbReference type="AlphaFoldDB" id="A0AAV6MAK9"/>
<gene>
    <name evidence="11" type="ORF">SDJN03_25399</name>
</gene>
<dbReference type="EC" id="1.8.1.9" evidence="8"/>
<dbReference type="NCBIfam" id="TIGR01292">
    <property type="entry name" value="TRX_reduct"/>
    <property type="match status" value="1"/>
</dbReference>
<comment type="cofactor">
    <cofactor evidence="8">
        <name>FAD</name>
        <dbReference type="ChEBI" id="CHEBI:57692"/>
    </cofactor>
    <text evidence="8">Binds 1 FAD per subunit.</text>
</comment>
<keyword evidence="7 8" id="KW-0676">Redox-active center</keyword>
<keyword evidence="5 8" id="KW-0560">Oxidoreductase</keyword>
<keyword evidence="3 8" id="KW-0274">FAD</keyword>
<keyword evidence="9" id="KW-0812">Transmembrane</keyword>
<keyword evidence="2 8" id="KW-0285">Flavoprotein</keyword>
<keyword evidence="12" id="KW-1185">Reference proteome</keyword>
<name>A0AAV6MAK9_9ROSI</name>
<dbReference type="InterPro" id="IPR023753">
    <property type="entry name" value="FAD/NAD-binding_dom"/>
</dbReference>
<accession>A0AAV6MAK9</accession>
<keyword evidence="4 8" id="KW-0521">NADP</keyword>
<evidence type="ECO:0000256" key="6">
    <source>
        <dbReference type="ARBA" id="ARBA00023157"/>
    </source>
</evidence>